<dbReference type="OrthoDB" id="997384at2"/>
<keyword evidence="1" id="KW-0732">Signal</keyword>
<sequence>MKKRIQLRNKLLWLFSLSSVLVQAQVGINTKNPQGIFHIDPLSNTTSSTGFLDDFMVVDDGKGGVGVGLGAIPSANASLSMNDPNQGFLPNRVELTSVTDKATVPNPVSGMLVYNTGRSGVFPNNTIPGIYIYNGTKWLRMQTNSYTGLREKILMKTDLTLQAANATSALETSTLDFGAITIKEDGGYAFSLNLDMTAISGTSELGGNTSNSILRPQIYLFIYKKQLGETVFTKVDVAELNTPIYKGTTRVTASIVLGCTAYAGDQIQIRVGCTTAYTTGKLNKTYTYTSYWKV</sequence>
<proteinExistence type="predicted"/>
<gene>
    <name evidence="2" type="ORF">CLV62_14126</name>
</gene>
<keyword evidence="3" id="KW-1185">Reference proteome</keyword>
<evidence type="ECO:0000313" key="3">
    <source>
        <dbReference type="Proteomes" id="UP000247973"/>
    </source>
</evidence>
<dbReference type="RefSeq" id="WP_110312484.1">
    <property type="nucleotide sequence ID" value="NZ_QICL01000041.1"/>
</dbReference>
<reference evidence="2 3" key="1">
    <citation type="submission" date="2018-03" db="EMBL/GenBank/DDBJ databases">
        <title>Genomic Encyclopedia of Archaeal and Bacterial Type Strains, Phase II (KMG-II): from individual species to whole genera.</title>
        <authorList>
            <person name="Goeker M."/>
        </authorList>
    </citation>
    <scope>NUCLEOTIDE SEQUENCE [LARGE SCALE GENOMIC DNA]</scope>
    <source>
        <strain evidence="2 3">DSM 100214</strain>
    </source>
</reference>
<protein>
    <recommendedName>
        <fullName evidence="4">C1q domain-containing protein</fullName>
    </recommendedName>
</protein>
<feature type="chain" id="PRO_5016122875" description="C1q domain-containing protein" evidence="1">
    <location>
        <begin position="25"/>
        <end position="294"/>
    </location>
</feature>
<evidence type="ECO:0008006" key="4">
    <source>
        <dbReference type="Google" id="ProtNLM"/>
    </source>
</evidence>
<evidence type="ECO:0000256" key="1">
    <source>
        <dbReference type="SAM" id="SignalP"/>
    </source>
</evidence>
<name>A0A2V3PI09_9BACT</name>
<evidence type="ECO:0000313" key="2">
    <source>
        <dbReference type="EMBL" id="PXV58915.1"/>
    </source>
</evidence>
<dbReference type="AlphaFoldDB" id="A0A2V3PI09"/>
<comment type="caution">
    <text evidence="2">The sequence shown here is derived from an EMBL/GenBank/DDBJ whole genome shotgun (WGS) entry which is preliminary data.</text>
</comment>
<dbReference type="EMBL" id="QICL01000041">
    <property type="protein sequence ID" value="PXV58915.1"/>
    <property type="molecule type" value="Genomic_DNA"/>
</dbReference>
<accession>A0A2V3PI09</accession>
<dbReference type="Proteomes" id="UP000247973">
    <property type="component" value="Unassembled WGS sequence"/>
</dbReference>
<feature type="signal peptide" evidence="1">
    <location>
        <begin position="1"/>
        <end position="24"/>
    </location>
</feature>
<organism evidence="2 3">
    <name type="scientific">Dysgonomonas alginatilytica</name>
    <dbReference type="NCBI Taxonomy" id="1605892"/>
    <lineage>
        <taxon>Bacteria</taxon>
        <taxon>Pseudomonadati</taxon>
        <taxon>Bacteroidota</taxon>
        <taxon>Bacteroidia</taxon>
        <taxon>Bacteroidales</taxon>
        <taxon>Dysgonomonadaceae</taxon>
        <taxon>Dysgonomonas</taxon>
    </lineage>
</organism>